<evidence type="ECO:0008006" key="4">
    <source>
        <dbReference type="Google" id="ProtNLM"/>
    </source>
</evidence>
<dbReference type="InterPro" id="IPR013169">
    <property type="entry name" value="mRNA_splic_Cwf18-like"/>
</dbReference>
<proteinExistence type="predicted"/>
<evidence type="ECO:0000256" key="1">
    <source>
        <dbReference type="SAM" id="MobiDB-lite"/>
    </source>
</evidence>
<dbReference type="GO" id="GO:0005684">
    <property type="term" value="C:U2-type spliceosomal complex"/>
    <property type="evidence" value="ECO:0007669"/>
    <property type="project" value="TreeGrafter"/>
</dbReference>
<comment type="caution">
    <text evidence="2">The sequence shown here is derived from an EMBL/GenBank/DDBJ whole genome shotgun (WGS) entry which is preliminary data.</text>
</comment>
<name>A0A8H7Q571_MORIS</name>
<dbReference type="OrthoDB" id="10261348at2759"/>
<reference evidence="2" key="1">
    <citation type="submission" date="2020-12" db="EMBL/GenBank/DDBJ databases">
        <title>Metabolic potential, ecology and presence of endohyphal bacteria is reflected in genomic diversity of Mucoromycotina.</title>
        <authorList>
            <person name="Muszewska A."/>
            <person name="Okrasinska A."/>
            <person name="Steczkiewicz K."/>
            <person name="Drgas O."/>
            <person name="Orlowska M."/>
            <person name="Perlinska-Lenart U."/>
            <person name="Aleksandrzak-Piekarczyk T."/>
            <person name="Szatraj K."/>
            <person name="Zielenkiewicz U."/>
            <person name="Pilsyk S."/>
            <person name="Malc E."/>
            <person name="Mieczkowski P."/>
            <person name="Kruszewska J.S."/>
            <person name="Biernat P."/>
            <person name="Pawlowska J."/>
        </authorList>
    </citation>
    <scope>NUCLEOTIDE SEQUENCE</scope>
    <source>
        <strain evidence="2">WA0000067209</strain>
    </source>
</reference>
<evidence type="ECO:0000313" key="3">
    <source>
        <dbReference type="Proteomes" id="UP000654370"/>
    </source>
</evidence>
<dbReference type="GO" id="GO:0071014">
    <property type="term" value="C:post-mRNA release spliceosomal complex"/>
    <property type="evidence" value="ECO:0007669"/>
    <property type="project" value="TreeGrafter"/>
</dbReference>
<feature type="region of interest" description="Disordered" evidence="1">
    <location>
        <begin position="131"/>
        <end position="158"/>
    </location>
</feature>
<dbReference type="AlphaFoldDB" id="A0A8H7Q571"/>
<dbReference type="PANTHER" id="PTHR31551">
    <property type="entry name" value="PRE-MRNA-SPLICING FACTOR CWF18"/>
    <property type="match status" value="1"/>
</dbReference>
<dbReference type="Proteomes" id="UP000654370">
    <property type="component" value="Unassembled WGS sequence"/>
</dbReference>
<dbReference type="PANTHER" id="PTHR31551:SF1">
    <property type="entry name" value="COILED-COIL DOMAIN-CONTAINING PROTEIN 12"/>
    <property type="match status" value="1"/>
</dbReference>
<dbReference type="Pfam" id="PF08315">
    <property type="entry name" value="cwf18"/>
    <property type="match status" value="1"/>
</dbReference>
<gene>
    <name evidence="2" type="ORF">INT43_002464</name>
</gene>
<keyword evidence="3" id="KW-1185">Reference proteome</keyword>
<feature type="compositionally biased region" description="Low complexity" evidence="1">
    <location>
        <begin position="136"/>
        <end position="145"/>
    </location>
</feature>
<feature type="compositionally biased region" description="Polar residues" evidence="1">
    <location>
        <begin position="22"/>
        <end position="31"/>
    </location>
</feature>
<protein>
    <recommendedName>
        <fullName evidence="4">Coiled-coil domain-containing protein 12</fullName>
    </recommendedName>
</protein>
<evidence type="ECO:0000313" key="2">
    <source>
        <dbReference type="EMBL" id="KAG2186026.1"/>
    </source>
</evidence>
<feature type="region of interest" description="Disordered" evidence="1">
    <location>
        <begin position="1"/>
        <end position="43"/>
    </location>
</feature>
<organism evidence="2 3">
    <name type="scientific">Mortierella isabellina</name>
    <name type="common">Filamentous fungus</name>
    <name type="synonym">Umbelopsis isabellina</name>
    <dbReference type="NCBI Taxonomy" id="91625"/>
    <lineage>
        <taxon>Eukaryota</taxon>
        <taxon>Fungi</taxon>
        <taxon>Fungi incertae sedis</taxon>
        <taxon>Mucoromycota</taxon>
        <taxon>Mucoromycotina</taxon>
        <taxon>Umbelopsidomycetes</taxon>
        <taxon>Umbelopsidales</taxon>
        <taxon>Umbelopsidaceae</taxon>
        <taxon>Umbelopsis</taxon>
    </lineage>
</organism>
<sequence>MEAEAEKRKQRLQALRKRKLQSSASDQTNGEKANLSFRNYEPTDEKLKDNVNIATPKDINNTVELETKNLTKEALEEAERMQKEEIDLFSLAPKRANWDLKRDVEKKLERLDKRTQRAIAELIRERLKNETKSGTDIADAVADAEAAQKMDDADNDED</sequence>
<dbReference type="EMBL" id="JAEPQZ010000001">
    <property type="protein sequence ID" value="KAG2186026.1"/>
    <property type="molecule type" value="Genomic_DNA"/>
</dbReference>
<accession>A0A8H7Q571</accession>
<feature type="compositionally biased region" description="Basic residues" evidence="1">
    <location>
        <begin position="8"/>
        <end position="20"/>
    </location>
</feature>